<sequence length="138" mass="15630">MFGNIEEGLHEEEDLELEDHTNDIPTNNEDNGNGSPATTAVRPQRPPRRGNGNVQVDGNSMTDLISAVNRMVGAIENPSPMTTLIYKRVHEVDGFDSNILDVVFEYLDDNERQGRKFIEKTLDMRKAWIERFVSSHMA</sequence>
<proteinExistence type="predicted"/>
<gene>
    <name evidence="3" type="primary">LOC120263797</name>
</gene>
<keyword evidence="2" id="KW-1185">Reference proteome</keyword>
<dbReference type="GeneID" id="120263797"/>
<organism evidence="2 3">
    <name type="scientific">Dioscorea cayennensis subsp. rotundata</name>
    <name type="common">White Guinea yam</name>
    <name type="synonym">Dioscorea rotundata</name>
    <dbReference type="NCBI Taxonomy" id="55577"/>
    <lineage>
        <taxon>Eukaryota</taxon>
        <taxon>Viridiplantae</taxon>
        <taxon>Streptophyta</taxon>
        <taxon>Embryophyta</taxon>
        <taxon>Tracheophyta</taxon>
        <taxon>Spermatophyta</taxon>
        <taxon>Magnoliopsida</taxon>
        <taxon>Liliopsida</taxon>
        <taxon>Dioscoreales</taxon>
        <taxon>Dioscoreaceae</taxon>
        <taxon>Dioscorea</taxon>
    </lineage>
</organism>
<evidence type="ECO:0000256" key="1">
    <source>
        <dbReference type="SAM" id="MobiDB-lite"/>
    </source>
</evidence>
<accession>A0AB40BMH7</accession>
<reference evidence="3" key="1">
    <citation type="submission" date="2025-08" db="UniProtKB">
        <authorList>
            <consortium name="RefSeq"/>
        </authorList>
    </citation>
    <scope>IDENTIFICATION</scope>
</reference>
<feature type="compositionally biased region" description="Polar residues" evidence="1">
    <location>
        <begin position="23"/>
        <end position="38"/>
    </location>
</feature>
<name>A0AB40BMH7_DIOCR</name>
<dbReference type="Proteomes" id="UP001515500">
    <property type="component" value="Chromosome 6"/>
</dbReference>
<evidence type="ECO:0000313" key="2">
    <source>
        <dbReference type="Proteomes" id="UP001515500"/>
    </source>
</evidence>
<evidence type="ECO:0000313" key="3">
    <source>
        <dbReference type="RefSeq" id="XP_039127709.1"/>
    </source>
</evidence>
<feature type="region of interest" description="Disordered" evidence="1">
    <location>
        <begin position="1"/>
        <end position="59"/>
    </location>
</feature>
<dbReference type="AlphaFoldDB" id="A0AB40BMH7"/>
<dbReference type="RefSeq" id="XP_039127709.1">
    <property type="nucleotide sequence ID" value="XM_039271775.1"/>
</dbReference>
<protein>
    <submittedName>
        <fullName evidence="3">Uncharacterized protein LOC120263797</fullName>
    </submittedName>
</protein>